<keyword evidence="2" id="KW-1185">Reference proteome</keyword>
<accession>A0A5B8Y6T1</accession>
<evidence type="ECO:0000313" key="2">
    <source>
        <dbReference type="Proteomes" id="UP000315995"/>
    </source>
</evidence>
<dbReference type="GO" id="GO:0016740">
    <property type="term" value="F:transferase activity"/>
    <property type="evidence" value="ECO:0007669"/>
    <property type="project" value="UniProtKB-KW"/>
</dbReference>
<evidence type="ECO:0000313" key="1">
    <source>
        <dbReference type="EMBL" id="QDG51707.1"/>
    </source>
</evidence>
<dbReference type="SUPFAM" id="SSF53756">
    <property type="entry name" value="UDP-Glycosyltransferase/glycogen phosphorylase"/>
    <property type="match status" value="1"/>
</dbReference>
<gene>
    <name evidence="1" type="ORF">FIV42_13405</name>
</gene>
<organism evidence="1 2">
    <name type="scientific">Persicimonas caeni</name>
    <dbReference type="NCBI Taxonomy" id="2292766"/>
    <lineage>
        <taxon>Bacteria</taxon>
        <taxon>Deltaproteobacteria</taxon>
        <taxon>Bradymonadales</taxon>
        <taxon>Bradymonadaceae</taxon>
        <taxon>Persicimonas</taxon>
    </lineage>
</organism>
<dbReference type="RefSeq" id="WP_141198187.1">
    <property type="nucleotide sequence ID" value="NZ_CP041186.1"/>
</dbReference>
<dbReference type="AlphaFoldDB" id="A0A4Y6PUM3"/>
<accession>A0A4Y6PUM3</accession>
<name>A0A4Y6PUM3_PERCE</name>
<dbReference type="EMBL" id="CP041186">
    <property type="protein sequence ID" value="QDG51707.1"/>
    <property type="molecule type" value="Genomic_DNA"/>
</dbReference>
<dbReference type="Gene3D" id="3.40.50.2000">
    <property type="entry name" value="Glycogen Phosphorylase B"/>
    <property type="match status" value="1"/>
</dbReference>
<protein>
    <submittedName>
        <fullName evidence="1">Glycosyltransferase family 4 protein</fullName>
    </submittedName>
</protein>
<sequence length="406" mass="44694">MPSKSPLGVSNHPELVLIEPNIARLNGHEVEYLVALHKAARHRGVELSAWVNSDIDHQARTVLEEAGVRLQAVLPAFARPNLGLRLLRWLDEGLRLFRSLQTASGTGAGGDPQRVFCMLGGRPEYLLAASVHYLLAHRSNPMVMLFFTWNDEPIRTSRLPMRPLFEATIAASRRARAGRALHLAGQTAVVADQLEGVLDGPVHSLPMVIDWESFPQQSSSSSRPTVGYTGALSPRRGASQLSGALERLDADVHWVFNVTLRPGESGSLGQHVLERLRAHPGTDVRVGPFSRAQYKANLAGMDILALPYEPAIFAHKTSGIFAEAVGLQKVMVVPAETWMARIVQEHQIGVVYDDYSPSGLARGLRRAIDNHAQYQTRLADFSPTWRRQNCAAAFIDQLLALTRSRT</sequence>
<reference evidence="1 2" key="1">
    <citation type="submission" date="2019-06" db="EMBL/GenBank/DDBJ databases">
        <title>Persicimonas caeni gen. nov., sp. nov., a predatory bacterium isolated from solar saltern.</title>
        <authorList>
            <person name="Wang S."/>
        </authorList>
    </citation>
    <scope>NUCLEOTIDE SEQUENCE [LARGE SCALE GENOMIC DNA]</scope>
    <source>
        <strain evidence="1 2">YN101</strain>
    </source>
</reference>
<proteinExistence type="predicted"/>
<dbReference type="Proteomes" id="UP000315995">
    <property type="component" value="Chromosome"/>
</dbReference>
<keyword evidence="1" id="KW-0808">Transferase</keyword>